<keyword evidence="3" id="KW-1185">Reference proteome</keyword>
<dbReference type="Proteomes" id="UP000589036">
    <property type="component" value="Unassembled WGS sequence"/>
</dbReference>
<protein>
    <recommendedName>
        <fullName evidence="1">Ferric siderophore reductase C-terminal domain-containing protein</fullName>
    </recommendedName>
</protein>
<organism evidence="2 3">
    <name type="scientific">Spinactinospora alkalitolerans</name>
    <dbReference type="NCBI Taxonomy" id="687207"/>
    <lineage>
        <taxon>Bacteria</taxon>
        <taxon>Bacillati</taxon>
        <taxon>Actinomycetota</taxon>
        <taxon>Actinomycetes</taxon>
        <taxon>Streptosporangiales</taxon>
        <taxon>Nocardiopsidaceae</taxon>
        <taxon>Spinactinospora</taxon>
    </lineage>
</organism>
<comment type="caution">
    <text evidence="2">The sequence shown here is derived from an EMBL/GenBank/DDBJ whole genome shotgun (WGS) entry which is preliminary data.</text>
</comment>
<accession>A0A852TZJ9</accession>
<dbReference type="Pfam" id="PF11575">
    <property type="entry name" value="FhuF_C"/>
    <property type="match status" value="1"/>
</dbReference>
<evidence type="ECO:0000313" key="3">
    <source>
        <dbReference type="Proteomes" id="UP000589036"/>
    </source>
</evidence>
<dbReference type="AlphaFoldDB" id="A0A852TZJ9"/>
<sequence>MTRGLPRPEVLRVIGDVAGMGGFFGLSAADAAPSEPGRHSFAGLYSDPRLLDARIGLVQELHEPAEPRVSASIAFLGFAAWVCSPALASACGGALLELPAAELHWRHEPGRPIAPVLVRPRAAAADPGDPAAVAAGLHRTVVEGHLRPLVAAVRARVRVAERLLWGNAASAVGGAVQMISRDRPEWAGAADAIATALIARGPMAGLGTTARPDPARPERFFVRRSCCLYYRAPRGSMCGDCSLLEPATMRRQWRQALAEAR</sequence>
<dbReference type="EMBL" id="JACCCC010000001">
    <property type="protein sequence ID" value="NYE49241.1"/>
    <property type="molecule type" value="Genomic_DNA"/>
</dbReference>
<gene>
    <name evidence="2" type="ORF">HDA32_004361</name>
</gene>
<evidence type="ECO:0000313" key="2">
    <source>
        <dbReference type="EMBL" id="NYE49241.1"/>
    </source>
</evidence>
<dbReference type="InterPro" id="IPR024726">
    <property type="entry name" value="FhuF_C"/>
</dbReference>
<dbReference type="RefSeq" id="WP_179644938.1">
    <property type="nucleotide sequence ID" value="NZ_BAAAYY010000031.1"/>
</dbReference>
<reference evidence="2 3" key="1">
    <citation type="submission" date="2020-07" db="EMBL/GenBank/DDBJ databases">
        <title>Sequencing the genomes of 1000 actinobacteria strains.</title>
        <authorList>
            <person name="Klenk H.-P."/>
        </authorList>
    </citation>
    <scope>NUCLEOTIDE SEQUENCE [LARGE SCALE GENOMIC DNA]</scope>
    <source>
        <strain evidence="2 3">CXB654</strain>
    </source>
</reference>
<proteinExistence type="predicted"/>
<name>A0A852TZJ9_9ACTN</name>
<feature type="domain" description="Ferric siderophore reductase C-terminal" evidence="1">
    <location>
        <begin position="223"/>
        <end position="241"/>
    </location>
</feature>
<dbReference type="GO" id="GO:0051537">
    <property type="term" value="F:2 iron, 2 sulfur cluster binding"/>
    <property type="evidence" value="ECO:0007669"/>
    <property type="project" value="InterPro"/>
</dbReference>
<evidence type="ECO:0000259" key="1">
    <source>
        <dbReference type="Pfam" id="PF11575"/>
    </source>
</evidence>